<evidence type="ECO:0000313" key="1">
    <source>
        <dbReference type="EMBL" id="MBO3117126.1"/>
    </source>
</evidence>
<comment type="caution">
    <text evidence="1">The sequence shown here is derived from an EMBL/GenBank/DDBJ whole genome shotgun (WGS) entry which is preliminary data.</text>
</comment>
<organism evidence="1 2">
    <name type="scientific">Winogradskyella pelagia</name>
    <dbReference type="NCBI Taxonomy" id="2819984"/>
    <lineage>
        <taxon>Bacteria</taxon>
        <taxon>Pseudomonadati</taxon>
        <taxon>Bacteroidota</taxon>
        <taxon>Flavobacteriia</taxon>
        <taxon>Flavobacteriales</taxon>
        <taxon>Flavobacteriaceae</taxon>
        <taxon>Winogradskyella</taxon>
    </lineage>
</organism>
<reference evidence="1 2" key="1">
    <citation type="submission" date="2021-03" db="EMBL/GenBank/DDBJ databases">
        <title>Winogradskyella sp. nov., isolated from costal sediment.</title>
        <authorList>
            <person name="Gao C."/>
        </authorList>
    </citation>
    <scope>NUCLEOTIDE SEQUENCE [LARGE SCALE GENOMIC DNA]</scope>
    <source>
        <strain evidence="1 2">DF17</strain>
    </source>
</reference>
<keyword evidence="2" id="KW-1185">Reference proteome</keyword>
<dbReference type="EMBL" id="JAGEVF010000007">
    <property type="protein sequence ID" value="MBO3117126.1"/>
    <property type="molecule type" value="Genomic_DNA"/>
</dbReference>
<protein>
    <submittedName>
        <fullName evidence="1">AsmA-like C-terminal region-containing protein</fullName>
    </submittedName>
</protein>
<dbReference type="InterPro" id="IPR052894">
    <property type="entry name" value="AsmA-related"/>
</dbReference>
<accession>A0ABS3T311</accession>
<gene>
    <name evidence="1" type="ORF">J4050_10235</name>
</gene>
<dbReference type="RefSeq" id="WP_208154485.1">
    <property type="nucleotide sequence ID" value="NZ_JAGEVF010000007.1"/>
</dbReference>
<proteinExistence type="predicted"/>
<dbReference type="Proteomes" id="UP000676776">
    <property type="component" value="Unassembled WGS sequence"/>
</dbReference>
<dbReference type="PANTHER" id="PTHR30441:SF8">
    <property type="entry name" value="DUF748 DOMAIN-CONTAINING PROTEIN"/>
    <property type="match status" value="1"/>
</dbReference>
<dbReference type="PANTHER" id="PTHR30441">
    <property type="entry name" value="DUF748 DOMAIN-CONTAINING PROTEIN"/>
    <property type="match status" value="1"/>
</dbReference>
<evidence type="ECO:0000313" key="2">
    <source>
        <dbReference type="Proteomes" id="UP000676776"/>
    </source>
</evidence>
<sequence length="875" mass="96930">MKKLFKILALLLLLIISVLIATPFFLESKIETIVQNYADNNLNADLSFDDISLSLIKSFPNAEIHVEALKIINRAPFKDEIFATAKDLSFKMPIKELLNSSEEPLTVNEIIAEELLLTLKTNANGTNNYDLLLNKESAPREDSSKSNSFSFNIENYEVNNSAFTYINEENNTKVYLSEFNHKGNGIFSDDQSELDTQTNSRISISSDSTDYLSNNTIKLDALIDVDLDQNTYTFKDNKALINALPLEFEGYLKLVENGEEFDIKFKNPESSFKDFLAIIPSEYSKNINEVSTTGNFTVNGRIKGLLSEETIPTFDIQISSKDASFKYPSLSKAVKNIKIDAKIKNSTGLIKDTYVDINQLDFKIDDDTFKSEAHIKDLDKNIKVNANLDGVLNLANITKAYPLELKNQLTGVLKGKLNTSFDMDAIEKNDYKRIKNNGSVSVLNFVFSSKDIVNPIQINKATLDFKPGLVSLNSFNAITGTSDFSANGNITNLLGFLLSDKKLQGNFNVNSSYFVIADFMVEDDTGSETSNKSTSDVGSLKIPDFLDCTIKANAKTVVYDNLSLKNVKGEVRIQNQNAKLVNMTSDLFNGQLAVSGNISTKEKQPDFDMKLGMQDFDISKSFEDLKLLETLAPIAKVLKGKLNASIDVNGLLDGNFSPDLKTIAGNAEAEVLTTKINTNESAILNGINQNLNFINLNDLNLKDFKTTLSFKDGNVLMQPFTIKYKDIPIEIKGSHSFDNVMDYDAVFQVPAKYLGSDVNRLIGQINDNEVNNISVPVTAKINGTFSQPQITTDLSKSITNLSQQLIEIQKQKLINSGTDKFNDIVGGLLGGKRDTTKTKSQEDNIKKDVGSVLDNLLKGKKASASKKQKDSTKTN</sequence>
<name>A0ABS3T311_9FLAO</name>